<evidence type="ECO:0000313" key="2">
    <source>
        <dbReference type="EMBL" id="PSS22649.1"/>
    </source>
</evidence>
<gene>
    <name evidence="2" type="ORF">PHLCEN_2v3015</name>
</gene>
<accession>A0A2R6R7C0</accession>
<comment type="caution">
    <text evidence="2">The sequence shown here is derived from an EMBL/GenBank/DDBJ whole genome shotgun (WGS) entry which is preliminary data.</text>
</comment>
<dbReference type="Gene3D" id="1.10.472.170">
    <property type="match status" value="1"/>
</dbReference>
<evidence type="ECO:0000313" key="3">
    <source>
        <dbReference type="Proteomes" id="UP000186601"/>
    </source>
</evidence>
<reference evidence="2 3" key="1">
    <citation type="submission" date="2018-02" db="EMBL/GenBank/DDBJ databases">
        <title>Genome sequence of the basidiomycete white-rot fungus Phlebia centrifuga.</title>
        <authorList>
            <person name="Granchi Z."/>
            <person name="Peng M."/>
            <person name="de Vries R.P."/>
            <person name="Hilden K."/>
            <person name="Makela M.R."/>
            <person name="Grigoriev I."/>
            <person name="Riley R."/>
        </authorList>
    </citation>
    <scope>NUCLEOTIDE SEQUENCE [LARGE SCALE GENOMIC DNA]</scope>
    <source>
        <strain evidence="2 3">FBCC195</strain>
    </source>
</reference>
<sequence length="618" mass="68004">MGDRCVACGDQTIYEEELGSSICTSCGTLANPTQQVLASHLEHVDTSGHDYSFYGSGIGGSTLKGRNGWALAGQDKEGRDRRNAIAMHEFIKSIAGRLSFSGSATRAQAVFDQAMSKGGLRWGRKAKLVAGASLAVALRESHKSDSLRDIAYLLDEPYVALTRAFTNVIDLLKLQVASADPAQHLTILENHLRALIQSATTTKVSLPGQLHTVLTPLVPRLSAVRQTASSLSTMIMRIPTLASLPTAPTACALFMLALEGELSGSLPLAGALAQALGVRLGASKAVVMQRYKSVYDAVEECIREVPWLDAHERKSNGKGRSKVAKRVVVARGLNDVVQFQEDIWRKKFESMQRPILTLEIDDTEDTEAGRRQEGYISGCAGGTSNTPMTPIPNRGHVSRSQPKKHPRKSVHERNIAQTSQFLLNPLGEVCSRERSRGEAREDLAQHFLTADTSALSETFVRPPTRLQLLATSRGGGEEDQIEDEELFEEGELEGLLRDPEEIETLRVALDWRHEDTDVMNIPEKTKKKRKREPTEQDDRVGNIKRTKRIDMDALARLLDPSTHLDDQEDHDPFDTAEVLGEAEHSGGQPCVFADGEEILEEWRPLSPGGGYDEDRYDI</sequence>
<feature type="region of interest" description="Disordered" evidence="1">
    <location>
        <begin position="375"/>
        <end position="417"/>
    </location>
</feature>
<evidence type="ECO:0008006" key="4">
    <source>
        <dbReference type="Google" id="ProtNLM"/>
    </source>
</evidence>
<name>A0A2R6R7C0_9APHY</name>
<organism evidence="2 3">
    <name type="scientific">Hermanssonia centrifuga</name>
    <dbReference type="NCBI Taxonomy" id="98765"/>
    <lineage>
        <taxon>Eukaryota</taxon>
        <taxon>Fungi</taxon>
        <taxon>Dikarya</taxon>
        <taxon>Basidiomycota</taxon>
        <taxon>Agaricomycotina</taxon>
        <taxon>Agaricomycetes</taxon>
        <taxon>Polyporales</taxon>
        <taxon>Meruliaceae</taxon>
        <taxon>Hermanssonia</taxon>
    </lineage>
</organism>
<proteinExistence type="predicted"/>
<dbReference type="Proteomes" id="UP000186601">
    <property type="component" value="Unassembled WGS sequence"/>
</dbReference>
<dbReference type="AlphaFoldDB" id="A0A2R6R7C0"/>
<feature type="region of interest" description="Disordered" evidence="1">
    <location>
        <begin position="561"/>
        <end position="590"/>
    </location>
</feature>
<dbReference type="SUPFAM" id="SSF47954">
    <property type="entry name" value="Cyclin-like"/>
    <property type="match status" value="1"/>
</dbReference>
<dbReference type="InterPro" id="IPR036915">
    <property type="entry name" value="Cyclin-like_sf"/>
</dbReference>
<feature type="region of interest" description="Disordered" evidence="1">
    <location>
        <begin position="521"/>
        <end position="542"/>
    </location>
</feature>
<dbReference type="EMBL" id="MLYV02000271">
    <property type="protein sequence ID" value="PSS22649.1"/>
    <property type="molecule type" value="Genomic_DNA"/>
</dbReference>
<feature type="compositionally biased region" description="Basic and acidic residues" evidence="1">
    <location>
        <begin position="562"/>
        <end position="573"/>
    </location>
</feature>
<evidence type="ECO:0000256" key="1">
    <source>
        <dbReference type="SAM" id="MobiDB-lite"/>
    </source>
</evidence>
<dbReference type="STRING" id="98765.A0A2R6R7C0"/>
<feature type="compositionally biased region" description="Basic and acidic residues" evidence="1">
    <location>
        <begin position="532"/>
        <end position="541"/>
    </location>
</feature>
<keyword evidence="3" id="KW-1185">Reference proteome</keyword>
<protein>
    <recommendedName>
        <fullName evidence="4">B-related factor 1</fullName>
    </recommendedName>
</protein>
<dbReference type="CDD" id="cd00043">
    <property type="entry name" value="CYCLIN_SF"/>
    <property type="match status" value="1"/>
</dbReference>
<dbReference type="OrthoDB" id="2527864at2759"/>